<organism evidence="1">
    <name type="scientific">marine metagenome</name>
    <dbReference type="NCBI Taxonomy" id="408172"/>
    <lineage>
        <taxon>unclassified sequences</taxon>
        <taxon>metagenomes</taxon>
        <taxon>ecological metagenomes</taxon>
    </lineage>
</organism>
<gene>
    <name evidence="1" type="ORF">METZ01_LOCUS516797</name>
</gene>
<proteinExistence type="predicted"/>
<sequence length="71" mass="8081">MVRAIQFISQNLPNIANLHKYHSDHFFPIKPQGSILKTYNVNVTLHSKIITSIRRSTAITIVTWSGKTVSF</sequence>
<dbReference type="AlphaFoldDB" id="A0A383F5I8"/>
<accession>A0A383F5I8</accession>
<name>A0A383F5I8_9ZZZZ</name>
<reference evidence="1" key="1">
    <citation type="submission" date="2018-05" db="EMBL/GenBank/DDBJ databases">
        <authorList>
            <person name="Lanie J.A."/>
            <person name="Ng W.-L."/>
            <person name="Kazmierczak K.M."/>
            <person name="Andrzejewski T.M."/>
            <person name="Davidsen T.M."/>
            <person name="Wayne K.J."/>
            <person name="Tettelin H."/>
            <person name="Glass J.I."/>
            <person name="Rusch D."/>
            <person name="Podicherti R."/>
            <person name="Tsui H.-C.T."/>
            <person name="Winkler M.E."/>
        </authorList>
    </citation>
    <scope>NUCLEOTIDE SEQUENCE</scope>
</reference>
<dbReference type="EMBL" id="UINC01231420">
    <property type="protein sequence ID" value="SVE63943.1"/>
    <property type="molecule type" value="Genomic_DNA"/>
</dbReference>
<evidence type="ECO:0000313" key="1">
    <source>
        <dbReference type="EMBL" id="SVE63943.1"/>
    </source>
</evidence>
<protein>
    <submittedName>
        <fullName evidence="1">Uncharacterized protein</fullName>
    </submittedName>
</protein>